<dbReference type="SMART" id="SM00248">
    <property type="entry name" value="ANK"/>
    <property type="match status" value="4"/>
</dbReference>
<dbReference type="PROSITE" id="PS50297">
    <property type="entry name" value="ANK_REP_REGION"/>
    <property type="match status" value="1"/>
</dbReference>
<keyword evidence="2 3" id="KW-0040">ANK repeat</keyword>
<proteinExistence type="predicted"/>
<feature type="chain" id="PRO_5013510336" evidence="4">
    <location>
        <begin position="18"/>
        <end position="182"/>
    </location>
</feature>
<keyword evidence="4" id="KW-0732">Signal</keyword>
<feature type="repeat" description="ANK" evidence="3">
    <location>
        <begin position="68"/>
        <end position="100"/>
    </location>
</feature>
<keyword evidence="1" id="KW-0677">Repeat</keyword>
<accession>A0A2D0JPL2</accession>
<comment type="caution">
    <text evidence="6">The sequence shown here is derived from an EMBL/GenBank/DDBJ whole genome shotgun (WGS) entry which is preliminary data.</text>
</comment>
<evidence type="ECO:0000256" key="2">
    <source>
        <dbReference type="ARBA" id="ARBA00023043"/>
    </source>
</evidence>
<sequence length="182" mass="19410">MKLLYLLLCLLAASAFAAPKPNAANELNELQVKKQLNNYLWDAARKGDGGVIDSFIAAKYNLNVQDDHGYTAVILAAYHGHAAVVESLLNAGADPCVHDKRGNTALMGAIFKGEVKISRRLIAAKCNPDTRNNAGQTAAMYASLFQRHELLAELKAKGADMHATDANGNSVAALARGEINGH</sequence>
<evidence type="ECO:0000256" key="4">
    <source>
        <dbReference type="SAM" id="SignalP"/>
    </source>
</evidence>
<feature type="signal peptide" evidence="4">
    <location>
        <begin position="1"/>
        <end position="17"/>
    </location>
</feature>
<evidence type="ECO:0000256" key="1">
    <source>
        <dbReference type="ARBA" id="ARBA00022737"/>
    </source>
</evidence>
<dbReference type="GO" id="GO:0004842">
    <property type="term" value="F:ubiquitin-protein transferase activity"/>
    <property type="evidence" value="ECO:0007669"/>
    <property type="project" value="TreeGrafter"/>
</dbReference>
<dbReference type="Proteomes" id="UP000221980">
    <property type="component" value="Unassembled WGS sequence"/>
</dbReference>
<organism evidence="6 7">
    <name type="scientific">Xenorhabdus miraniensis</name>
    <dbReference type="NCBI Taxonomy" id="351674"/>
    <lineage>
        <taxon>Bacteria</taxon>
        <taxon>Pseudomonadati</taxon>
        <taxon>Pseudomonadota</taxon>
        <taxon>Gammaproteobacteria</taxon>
        <taxon>Enterobacterales</taxon>
        <taxon>Morganellaceae</taxon>
        <taxon>Xenorhabdus</taxon>
    </lineage>
</organism>
<dbReference type="InterPro" id="IPR002110">
    <property type="entry name" value="Ankyrin_rpt"/>
</dbReference>
<dbReference type="Gene3D" id="1.25.40.20">
    <property type="entry name" value="Ankyrin repeat-containing domain"/>
    <property type="match status" value="1"/>
</dbReference>
<dbReference type="RefSeq" id="WP_099114748.1">
    <property type="nucleotide sequence ID" value="NZ_CAWNQI010000035.1"/>
</dbReference>
<dbReference type="PANTHER" id="PTHR24171">
    <property type="entry name" value="ANKYRIN REPEAT DOMAIN-CONTAINING PROTEIN 39-RELATED"/>
    <property type="match status" value="1"/>
</dbReference>
<reference evidence="6 7" key="1">
    <citation type="journal article" date="2017" name="Nat. Microbiol.">
        <title>Natural product diversity associated with the nematode symbionts Photorhabdus and Xenorhabdus.</title>
        <authorList>
            <person name="Tobias N.J."/>
            <person name="Wolff H."/>
            <person name="Djahanschiri B."/>
            <person name="Grundmann F."/>
            <person name="Kronenwerth M."/>
            <person name="Shi Y.M."/>
            <person name="Simonyi S."/>
            <person name="Grun P."/>
            <person name="Shapiro-Ilan D."/>
            <person name="Pidot S.J."/>
            <person name="Stinear T.P."/>
            <person name="Ebersberger I."/>
            <person name="Bode H.B."/>
        </authorList>
    </citation>
    <scope>NUCLEOTIDE SEQUENCE [LARGE SCALE GENOMIC DNA]</scope>
    <source>
        <strain evidence="6 7">DSM 17902</strain>
    </source>
</reference>
<evidence type="ECO:0000313" key="7">
    <source>
        <dbReference type="Proteomes" id="UP000221980"/>
    </source>
</evidence>
<evidence type="ECO:0000313" key="6">
    <source>
        <dbReference type="EMBL" id="PHM48104.1"/>
    </source>
</evidence>
<dbReference type="Pfam" id="PF12796">
    <property type="entry name" value="Ank_2"/>
    <property type="match status" value="1"/>
</dbReference>
<dbReference type="EMBL" id="NITZ01000013">
    <property type="protein sequence ID" value="PHM48104.1"/>
    <property type="molecule type" value="Genomic_DNA"/>
</dbReference>
<evidence type="ECO:0000256" key="3">
    <source>
        <dbReference type="PROSITE-ProRule" id="PRU00023"/>
    </source>
</evidence>
<dbReference type="OrthoDB" id="307920at2"/>
<keyword evidence="7" id="KW-1185">Reference proteome</keyword>
<gene>
    <name evidence="6" type="ORF">Xmir_02711</name>
    <name evidence="5" type="ORF">Xmir_03044</name>
</gene>
<dbReference type="PANTHER" id="PTHR24171:SF8">
    <property type="entry name" value="BRCA1-ASSOCIATED RING DOMAIN PROTEIN 1"/>
    <property type="match status" value="1"/>
</dbReference>
<dbReference type="EMBL" id="NITZ01000016">
    <property type="protein sequence ID" value="PHM47713.1"/>
    <property type="molecule type" value="Genomic_DNA"/>
</dbReference>
<dbReference type="AlphaFoldDB" id="A0A2D0JPL2"/>
<protein>
    <submittedName>
        <fullName evidence="6">Ankyrin repeat protein</fullName>
    </submittedName>
</protein>
<dbReference type="GO" id="GO:0085020">
    <property type="term" value="P:protein K6-linked ubiquitination"/>
    <property type="evidence" value="ECO:0007669"/>
    <property type="project" value="TreeGrafter"/>
</dbReference>
<dbReference type="PROSITE" id="PS50088">
    <property type="entry name" value="ANK_REPEAT"/>
    <property type="match status" value="1"/>
</dbReference>
<dbReference type="InterPro" id="IPR036770">
    <property type="entry name" value="Ankyrin_rpt-contain_sf"/>
</dbReference>
<dbReference type="SUPFAM" id="SSF48403">
    <property type="entry name" value="Ankyrin repeat"/>
    <property type="match status" value="1"/>
</dbReference>
<name>A0A2D0JPL2_9GAMM</name>
<evidence type="ECO:0000313" key="5">
    <source>
        <dbReference type="EMBL" id="PHM47713.1"/>
    </source>
</evidence>